<reference evidence="2 3" key="1">
    <citation type="submission" date="2018-06" db="EMBL/GenBank/DDBJ databases">
        <title>Draft genome sequences of nine Vibrio sp. clinical isolates from across the United States representing the closest known relative of Vibrio cholerae.</title>
        <authorList>
            <person name="Islam M.T."/>
            <person name="Liang K."/>
            <person name="Im M.S."/>
            <person name="Winkjer J."/>
            <person name="Busby S."/>
            <person name="Batra D."/>
            <person name="Rowe L."/>
            <person name="Tarr C.L."/>
            <person name="Boucher Y."/>
        </authorList>
    </citation>
    <scope>NUCLEOTIDE SEQUENCE [LARGE SCALE GENOMIC DNA]</scope>
    <source>
        <strain evidence="2 3">2017V-1110</strain>
    </source>
</reference>
<protein>
    <submittedName>
        <fullName evidence="2">Uncharacterized protein</fullName>
    </submittedName>
</protein>
<proteinExistence type="predicted"/>
<keyword evidence="1" id="KW-0812">Transmembrane</keyword>
<sequence>MGFTSIRRFFDPIEQNPHHSYNQIDRHDNKLLPPSVLAQLLLLFGYAIFAILELMIGKRQNLPLISH</sequence>
<keyword evidence="1" id="KW-1133">Transmembrane helix</keyword>
<comment type="caution">
    <text evidence="2">The sequence shown here is derived from an EMBL/GenBank/DDBJ whole genome shotgun (WGS) entry which is preliminary data.</text>
</comment>
<dbReference type="AlphaFoldDB" id="A0ABD7FQF6"/>
<evidence type="ECO:0000313" key="3">
    <source>
        <dbReference type="Proteomes" id="UP000252199"/>
    </source>
</evidence>
<dbReference type="Proteomes" id="UP000252199">
    <property type="component" value="Unassembled WGS sequence"/>
</dbReference>
<organism evidence="2 3">
    <name type="scientific">Vibrio paracholerae</name>
    <dbReference type="NCBI Taxonomy" id="650003"/>
    <lineage>
        <taxon>Bacteria</taxon>
        <taxon>Pseudomonadati</taxon>
        <taxon>Pseudomonadota</taxon>
        <taxon>Gammaproteobacteria</taxon>
        <taxon>Vibrionales</taxon>
        <taxon>Vibrionaceae</taxon>
        <taxon>Vibrio</taxon>
    </lineage>
</organism>
<name>A0ABD7FQF6_9VIBR</name>
<evidence type="ECO:0000256" key="1">
    <source>
        <dbReference type="SAM" id="Phobius"/>
    </source>
</evidence>
<gene>
    <name evidence="2" type="ORF">DLR72_18700</name>
</gene>
<feature type="transmembrane region" description="Helical" evidence="1">
    <location>
        <begin position="36"/>
        <end position="56"/>
    </location>
</feature>
<evidence type="ECO:0000313" key="2">
    <source>
        <dbReference type="EMBL" id="RBM58534.1"/>
    </source>
</evidence>
<keyword evidence="1" id="KW-0472">Membrane</keyword>
<dbReference type="EMBL" id="QKKU01000158">
    <property type="protein sequence ID" value="RBM58534.1"/>
    <property type="molecule type" value="Genomic_DNA"/>
</dbReference>
<accession>A0ABD7FQF6</accession>